<dbReference type="InterPro" id="IPR016439">
    <property type="entry name" value="Lag1/Lac1-like"/>
</dbReference>
<proteinExistence type="predicted"/>
<organism evidence="9">
    <name type="scientific">Percolomonas cosmopolitus</name>
    <dbReference type="NCBI Taxonomy" id="63605"/>
    <lineage>
        <taxon>Eukaryota</taxon>
        <taxon>Discoba</taxon>
        <taxon>Heterolobosea</taxon>
        <taxon>Tetramitia</taxon>
        <taxon>Eutetramitia</taxon>
        <taxon>Percolomonadidae</taxon>
        <taxon>Percolomonas</taxon>
    </lineage>
</organism>
<feature type="transmembrane region" description="Helical" evidence="7">
    <location>
        <begin position="87"/>
        <end position="107"/>
    </location>
</feature>
<dbReference type="InterPro" id="IPR006634">
    <property type="entry name" value="TLC-dom"/>
</dbReference>
<keyword evidence="2 5" id="KW-0812">Transmembrane</keyword>
<name>A0A7S1PJT5_9EUKA</name>
<dbReference type="GO" id="GO:0050291">
    <property type="term" value="F:sphingosine N-acyltransferase activity"/>
    <property type="evidence" value="ECO:0007669"/>
    <property type="project" value="InterPro"/>
</dbReference>
<dbReference type="Pfam" id="PF03798">
    <property type="entry name" value="TRAM_LAG1_CLN8"/>
    <property type="match status" value="1"/>
</dbReference>
<feature type="transmembrane region" description="Helical" evidence="7">
    <location>
        <begin position="252"/>
        <end position="273"/>
    </location>
</feature>
<keyword evidence="3 7" id="KW-1133">Transmembrane helix</keyword>
<dbReference type="PANTHER" id="PTHR12560">
    <property type="entry name" value="LONGEVITY ASSURANCE FACTOR 1 LAG1"/>
    <property type="match status" value="1"/>
</dbReference>
<evidence type="ECO:0000256" key="7">
    <source>
        <dbReference type="SAM" id="Phobius"/>
    </source>
</evidence>
<dbReference type="GO" id="GO:0046513">
    <property type="term" value="P:ceramide biosynthetic process"/>
    <property type="evidence" value="ECO:0007669"/>
    <property type="project" value="InterPro"/>
</dbReference>
<evidence type="ECO:0000256" key="3">
    <source>
        <dbReference type="ARBA" id="ARBA00022989"/>
    </source>
</evidence>
<dbReference type="GO" id="GO:0016020">
    <property type="term" value="C:membrane"/>
    <property type="evidence" value="ECO:0007669"/>
    <property type="project" value="UniProtKB-SubCell"/>
</dbReference>
<feature type="transmembrane region" description="Helical" evidence="7">
    <location>
        <begin position="130"/>
        <end position="148"/>
    </location>
</feature>
<feature type="region of interest" description="Disordered" evidence="6">
    <location>
        <begin position="299"/>
        <end position="326"/>
    </location>
</feature>
<dbReference type="PANTHER" id="PTHR12560:SF0">
    <property type="entry name" value="LD18904P"/>
    <property type="match status" value="1"/>
</dbReference>
<dbReference type="PROSITE" id="PS50922">
    <property type="entry name" value="TLC"/>
    <property type="match status" value="1"/>
</dbReference>
<dbReference type="PIRSF" id="PIRSF005225">
    <property type="entry name" value="LAG1_LAC1"/>
    <property type="match status" value="1"/>
</dbReference>
<feature type="transmembrane region" description="Helical" evidence="7">
    <location>
        <begin position="25"/>
        <end position="45"/>
    </location>
</feature>
<dbReference type="EMBL" id="HBGD01008771">
    <property type="protein sequence ID" value="CAD9083966.1"/>
    <property type="molecule type" value="Transcribed_RNA"/>
</dbReference>
<evidence type="ECO:0000313" key="9">
    <source>
        <dbReference type="EMBL" id="CAD9083966.1"/>
    </source>
</evidence>
<evidence type="ECO:0000259" key="8">
    <source>
        <dbReference type="PROSITE" id="PS50922"/>
    </source>
</evidence>
<keyword evidence="4 5" id="KW-0472">Membrane</keyword>
<feature type="compositionally biased region" description="Basic and acidic residues" evidence="6">
    <location>
        <begin position="299"/>
        <end position="310"/>
    </location>
</feature>
<sequence length="326" mass="39377">MTFQGFQSYYTMFFSNMGELSYPNVFDHFLVIPFFILMTVGRVFLERFAFSPLGRFLCRMNAPTFHIEKPQEFEKKIIKFQEQTFKCLYHCFVALWALWAFSDFRWWSSDIRYTMQTDVRLLKFSSMHKLYYIFQTAFHLHSLLYHYIERRNHVRDDDLQMQIHHMATIFLLVGSFHVGHLRIGTLVLYVHDMSDVFVAITKIFNYTKFRDGILVVLLSNLVLSWAYYRLYRFPKDVILIIMEQIGFANKSTFDYSLMFGLIVLFILHVIWFYQIIQIPMAIVYGNEEYDTTEHWKEATKMDKKERERRIVTPQSQHQELHSHKQQ</sequence>
<evidence type="ECO:0000256" key="4">
    <source>
        <dbReference type="ARBA" id="ARBA00023136"/>
    </source>
</evidence>
<evidence type="ECO:0000256" key="1">
    <source>
        <dbReference type="ARBA" id="ARBA00004141"/>
    </source>
</evidence>
<feature type="transmembrane region" description="Helical" evidence="7">
    <location>
        <begin position="211"/>
        <end position="231"/>
    </location>
</feature>
<dbReference type="AlphaFoldDB" id="A0A7S1PJT5"/>
<feature type="domain" description="TLC" evidence="8">
    <location>
        <begin position="75"/>
        <end position="284"/>
    </location>
</feature>
<accession>A0A7S1PJT5</accession>
<comment type="subcellular location">
    <subcellularLocation>
        <location evidence="1">Membrane</location>
        <topology evidence="1">Multi-pass membrane protein</topology>
    </subcellularLocation>
</comment>
<dbReference type="SMART" id="SM00724">
    <property type="entry name" value="TLC"/>
    <property type="match status" value="1"/>
</dbReference>
<evidence type="ECO:0000256" key="6">
    <source>
        <dbReference type="SAM" id="MobiDB-lite"/>
    </source>
</evidence>
<dbReference type="GO" id="GO:0005783">
    <property type="term" value="C:endoplasmic reticulum"/>
    <property type="evidence" value="ECO:0007669"/>
    <property type="project" value="TreeGrafter"/>
</dbReference>
<evidence type="ECO:0000256" key="5">
    <source>
        <dbReference type="PROSITE-ProRule" id="PRU00205"/>
    </source>
</evidence>
<gene>
    <name evidence="9" type="ORF">PCOS0759_LOCUS7220</name>
</gene>
<evidence type="ECO:0000256" key="2">
    <source>
        <dbReference type="ARBA" id="ARBA00022692"/>
    </source>
</evidence>
<reference evidence="9" key="1">
    <citation type="submission" date="2021-01" db="EMBL/GenBank/DDBJ databases">
        <authorList>
            <person name="Corre E."/>
            <person name="Pelletier E."/>
            <person name="Niang G."/>
            <person name="Scheremetjew M."/>
            <person name="Finn R."/>
            <person name="Kale V."/>
            <person name="Holt S."/>
            <person name="Cochrane G."/>
            <person name="Meng A."/>
            <person name="Brown T."/>
            <person name="Cohen L."/>
        </authorList>
    </citation>
    <scope>NUCLEOTIDE SEQUENCE</scope>
    <source>
        <strain evidence="9">WS</strain>
    </source>
</reference>
<protein>
    <recommendedName>
        <fullName evidence="8">TLC domain-containing protein</fullName>
    </recommendedName>
</protein>
<feature type="transmembrane region" description="Helical" evidence="7">
    <location>
        <begin position="169"/>
        <end position="191"/>
    </location>
</feature>